<keyword evidence="1" id="KW-0175">Coiled coil</keyword>
<evidence type="ECO:0000313" key="2">
    <source>
        <dbReference type="EMBL" id="CAH1423108.1"/>
    </source>
</evidence>
<evidence type="ECO:0000313" key="3">
    <source>
        <dbReference type="Proteomes" id="UP001157418"/>
    </source>
</evidence>
<dbReference type="Proteomes" id="UP001157418">
    <property type="component" value="Unassembled WGS sequence"/>
</dbReference>
<sequence length="147" mass="16162">MAALPMTCVRLTTSMNTNQIVGKVSTPKLVHVGRATTDFPCLRTSRFQTSCLKDTTISDASDAIEKRAEEIGKNTTDVIEKLDEKKDTMTSTANEDIKKVVESTNTNAKDLAEKLIEKKEEVETKTNDAVKGFVEKASKAATDFTEK</sequence>
<name>A0AAU9MEU8_9ASTR</name>
<dbReference type="EMBL" id="CAKMRJ010001112">
    <property type="protein sequence ID" value="CAH1423108.1"/>
    <property type="molecule type" value="Genomic_DNA"/>
</dbReference>
<protein>
    <submittedName>
        <fullName evidence="2">Uncharacterized protein</fullName>
    </submittedName>
</protein>
<accession>A0AAU9MEU8</accession>
<reference evidence="2 3" key="1">
    <citation type="submission" date="2022-01" db="EMBL/GenBank/DDBJ databases">
        <authorList>
            <person name="Xiong W."/>
            <person name="Schranz E."/>
        </authorList>
    </citation>
    <scope>NUCLEOTIDE SEQUENCE [LARGE SCALE GENOMIC DNA]</scope>
</reference>
<dbReference type="AlphaFoldDB" id="A0AAU9MEU8"/>
<feature type="coiled-coil region" evidence="1">
    <location>
        <begin position="94"/>
        <end position="128"/>
    </location>
</feature>
<comment type="caution">
    <text evidence="2">The sequence shown here is derived from an EMBL/GenBank/DDBJ whole genome shotgun (WGS) entry which is preliminary data.</text>
</comment>
<gene>
    <name evidence="2" type="ORF">LVIROSA_LOCUS10400</name>
</gene>
<organism evidence="2 3">
    <name type="scientific">Lactuca virosa</name>
    <dbReference type="NCBI Taxonomy" id="75947"/>
    <lineage>
        <taxon>Eukaryota</taxon>
        <taxon>Viridiplantae</taxon>
        <taxon>Streptophyta</taxon>
        <taxon>Embryophyta</taxon>
        <taxon>Tracheophyta</taxon>
        <taxon>Spermatophyta</taxon>
        <taxon>Magnoliopsida</taxon>
        <taxon>eudicotyledons</taxon>
        <taxon>Gunneridae</taxon>
        <taxon>Pentapetalae</taxon>
        <taxon>asterids</taxon>
        <taxon>campanulids</taxon>
        <taxon>Asterales</taxon>
        <taxon>Asteraceae</taxon>
        <taxon>Cichorioideae</taxon>
        <taxon>Cichorieae</taxon>
        <taxon>Lactucinae</taxon>
        <taxon>Lactuca</taxon>
    </lineage>
</organism>
<proteinExistence type="predicted"/>
<keyword evidence="3" id="KW-1185">Reference proteome</keyword>
<evidence type="ECO:0000256" key="1">
    <source>
        <dbReference type="SAM" id="Coils"/>
    </source>
</evidence>